<keyword evidence="4" id="KW-0539">Nucleus</keyword>
<dbReference type="GO" id="GO:0001006">
    <property type="term" value="F:RNA polymerase III type 3 promoter sequence-specific DNA binding"/>
    <property type="evidence" value="ECO:0007669"/>
    <property type="project" value="TreeGrafter"/>
</dbReference>
<evidence type="ECO:0000313" key="7">
    <source>
        <dbReference type="EMBL" id="OHT14303.1"/>
    </source>
</evidence>
<feature type="domain" description="Myb-like" evidence="5">
    <location>
        <begin position="22"/>
        <end position="68"/>
    </location>
</feature>
<dbReference type="Proteomes" id="UP000179807">
    <property type="component" value="Unassembled WGS sequence"/>
</dbReference>
<evidence type="ECO:0000259" key="6">
    <source>
        <dbReference type="PROSITE" id="PS51294"/>
    </source>
</evidence>
<evidence type="ECO:0000256" key="2">
    <source>
        <dbReference type="ARBA" id="ARBA00023125"/>
    </source>
</evidence>
<name>A0A1J4KSN7_9EUKA</name>
<dbReference type="InterPro" id="IPR009057">
    <property type="entry name" value="Homeodomain-like_sf"/>
</dbReference>
<evidence type="ECO:0000256" key="3">
    <source>
        <dbReference type="ARBA" id="ARBA00023163"/>
    </source>
</evidence>
<organism evidence="7 8">
    <name type="scientific">Tritrichomonas foetus</name>
    <dbReference type="NCBI Taxonomy" id="1144522"/>
    <lineage>
        <taxon>Eukaryota</taxon>
        <taxon>Metamonada</taxon>
        <taxon>Parabasalia</taxon>
        <taxon>Tritrichomonadida</taxon>
        <taxon>Tritrichomonadidae</taxon>
        <taxon>Tritrichomonas</taxon>
    </lineage>
</organism>
<gene>
    <name evidence="7" type="ORF">TRFO_15326</name>
</gene>
<feature type="domain" description="HTH myb-type" evidence="6">
    <location>
        <begin position="17"/>
        <end position="72"/>
    </location>
</feature>
<keyword evidence="8" id="KW-1185">Reference proteome</keyword>
<protein>
    <submittedName>
        <fullName evidence="7">Myb-like DNA-binding domain containing protein</fullName>
    </submittedName>
</protein>
<dbReference type="AlphaFoldDB" id="A0A1J4KSN7"/>
<evidence type="ECO:0000256" key="4">
    <source>
        <dbReference type="ARBA" id="ARBA00023242"/>
    </source>
</evidence>
<feature type="domain" description="Myb-like" evidence="5">
    <location>
        <begin position="69"/>
        <end position="119"/>
    </location>
</feature>
<comment type="caution">
    <text evidence="7">The sequence shown here is derived from an EMBL/GenBank/DDBJ whole genome shotgun (WGS) entry which is preliminary data.</text>
</comment>
<accession>A0A1J4KSN7</accession>
<dbReference type="SUPFAM" id="SSF46689">
    <property type="entry name" value="Homeodomain-like"/>
    <property type="match status" value="1"/>
</dbReference>
<dbReference type="OrthoDB" id="2143914at2759"/>
<dbReference type="Gene3D" id="1.10.10.60">
    <property type="entry name" value="Homeodomain-like"/>
    <property type="match status" value="2"/>
</dbReference>
<dbReference type="GO" id="GO:0019185">
    <property type="term" value="C:snRNA-activating protein complex"/>
    <property type="evidence" value="ECO:0007669"/>
    <property type="project" value="TreeGrafter"/>
</dbReference>
<dbReference type="InterPro" id="IPR017930">
    <property type="entry name" value="Myb_dom"/>
</dbReference>
<dbReference type="GO" id="GO:0042795">
    <property type="term" value="P:snRNA transcription by RNA polymerase II"/>
    <property type="evidence" value="ECO:0007669"/>
    <property type="project" value="TreeGrafter"/>
</dbReference>
<dbReference type="GO" id="GO:0000978">
    <property type="term" value="F:RNA polymerase II cis-regulatory region sequence-specific DNA binding"/>
    <property type="evidence" value="ECO:0007669"/>
    <property type="project" value="TreeGrafter"/>
</dbReference>
<dbReference type="VEuPathDB" id="TrichDB:TRFO_15326"/>
<dbReference type="CDD" id="cd00167">
    <property type="entry name" value="SANT"/>
    <property type="match status" value="2"/>
</dbReference>
<dbReference type="InterPro" id="IPR051575">
    <property type="entry name" value="Myb-like_DNA-bd"/>
</dbReference>
<evidence type="ECO:0000256" key="1">
    <source>
        <dbReference type="ARBA" id="ARBA00023015"/>
    </source>
</evidence>
<dbReference type="RefSeq" id="XP_068367439.1">
    <property type="nucleotide sequence ID" value="XM_068498324.1"/>
</dbReference>
<dbReference type="Pfam" id="PF13921">
    <property type="entry name" value="Myb_DNA-bind_6"/>
    <property type="match status" value="1"/>
</dbReference>
<evidence type="ECO:0000259" key="5">
    <source>
        <dbReference type="PROSITE" id="PS50090"/>
    </source>
</evidence>
<evidence type="ECO:0000313" key="8">
    <source>
        <dbReference type="Proteomes" id="UP000179807"/>
    </source>
</evidence>
<dbReference type="EMBL" id="MLAK01000393">
    <property type="protein sequence ID" value="OHT14303.1"/>
    <property type="molecule type" value="Genomic_DNA"/>
</dbReference>
<keyword evidence="2" id="KW-0238">DNA-binding</keyword>
<dbReference type="PROSITE" id="PS50090">
    <property type="entry name" value="MYB_LIKE"/>
    <property type="match status" value="2"/>
</dbReference>
<keyword evidence="1" id="KW-0805">Transcription regulation</keyword>
<dbReference type="GeneID" id="94833028"/>
<dbReference type="PANTHER" id="PTHR46621">
    <property type="entry name" value="SNRNA-ACTIVATING PROTEIN COMPLEX SUBUNIT 4"/>
    <property type="match status" value="1"/>
</dbReference>
<keyword evidence="3" id="KW-0804">Transcription</keyword>
<dbReference type="PANTHER" id="PTHR46621:SF1">
    <property type="entry name" value="SNRNA-ACTIVATING PROTEIN COMPLEX SUBUNIT 4"/>
    <property type="match status" value="1"/>
</dbReference>
<dbReference type="GO" id="GO:0042796">
    <property type="term" value="P:snRNA transcription by RNA polymerase III"/>
    <property type="evidence" value="ECO:0007669"/>
    <property type="project" value="TreeGrafter"/>
</dbReference>
<sequence length="220" mass="26200">MPGRLNNAVNGEKKFNLRSLPKKKFTLEEDKRLIKIVKRYGEYDWELICENMPGRNPRQCKERYLNYLSPKVNNNPWTEEEDKLLLKKRNDIGPKWVRISKFFKGRSDTQIKNRYMILQRRIKLEQEAETLPEPCYPKPNHVDISWENMKKHIEQLQKIETQKDASHDIILNNSQSDSTSISLNTTTTTTNSANDILKDDEIDLWEEAFRQCCNFENYSW</sequence>
<dbReference type="PROSITE" id="PS51294">
    <property type="entry name" value="HTH_MYB"/>
    <property type="match status" value="2"/>
</dbReference>
<reference evidence="7" key="1">
    <citation type="submission" date="2016-10" db="EMBL/GenBank/DDBJ databases">
        <authorList>
            <person name="Benchimol M."/>
            <person name="Almeida L.G."/>
            <person name="Vasconcelos A.T."/>
            <person name="Perreira-Neves A."/>
            <person name="Rosa I.A."/>
            <person name="Tasca T."/>
            <person name="Bogo M.R."/>
            <person name="de Souza W."/>
        </authorList>
    </citation>
    <scope>NUCLEOTIDE SEQUENCE [LARGE SCALE GENOMIC DNA]</scope>
    <source>
        <strain evidence="7">K</strain>
    </source>
</reference>
<feature type="domain" description="HTH myb-type" evidence="6">
    <location>
        <begin position="76"/>
        <end position="123"/>
    </location>
</feature>
<proteinExistence type="predicted"/>
<dbReference type="SMART" id="SM00717">
    <property type="entry name" value="SANT"/>
    <property type="match status" value="2"/>
</dbReference>
<dbReference type="InterPro" id="IPR001005">
    <property type="entry name" value="SANT/Myb"/>
</dbReference>